<dbReference type="AlphaFoldDB" id="A0A1U9UPW5"/>
<dbReference type="KEGG" id="cuh:BJN34_12775"/>
<dbReference type="OrthoDB" id="6702050at2"/>
<sequence>MDYFSGQGKLFFGQRDTAGNPKALRWVGDAADVSFSAEPDVLEAKENYSGNRQTVVRITRELKMSFKASLRQISTENIQLLTQGDAVAQSSGSVTNEIISPTTGTLAVGNVFILAAQDLSAVTIKDSSGTPKTLVAGTNYDLDAKSGQIEILDATTGGPYTLPLKADYTKAALSRVKMYTAANVEYWVRFVGLNTAVSGFPKVVLDIYRTRLDPAKDFSMISDDLNTFELAGSCLSDQTKTAASDYGQFGRLVQLT</sequence>
<evidence type="ECO:0000313" key="2">
    <source>
        <dbReference type="Proteomes" id="UP000189627"/>
    </source>
</evidence>
<organism evidence="1 2">
    <name type="scientific">Cupriavidus necator</name>
    <name type="common">Alcaligenes eutrophus</name>
    <name type="synonym">Ralstonia eutropha</name>
    <dbReference type="NCBI Taxonomy" id="106590"/>
    <lineage>
        <taxon>Bacteria</taxon>
        <taxon>Pseudomonadati</taxon>
        <taxon>Pseudomonadota</taxon>
        <taxon>Betaproteobacteria</taxon>
        <taxon>Burkholderiales</taxon>
        <taxon>Burkholderiaceae</taxon>
        <taxon>Cupriavidus</taxon>
    </lineage>
</organism>
<dbReference type="PIRSF" id="PIRSF028589">
    <property type="entry name" value="UCP028589"/>
    <property type="match status" value="1"/>
</dbReference>
<name>A0A1U9UPW5_CUPNE</name>
<gene>
    <name evidence="1" type="ORF">BJN34_12775</name>
</gene>
<reference evidence="2" key="1">
    <citation type="submission" date="2017-02" db="EMBL/GenBank/DDBJ databases">
        <title>Complete genome sequence of Cupriavidus necator strain NH9, a 3-chlorobenzoate degrader.</title>
        <authorList>
            <person name="Moriuchi R."/>
            <person name="Dohra H."/>
            <person name="Ogawa N."/>
        </authorList>
    </citation>
    <scope>NUCLEOTIDE SEQUENCE [LARGE SCALE GENOMIC DNA]</scope>
    <source>
        <strain evidence="2">NH9</strain>
    </source>
</reference>
<dbReference type="Proteomes" id="UP000189627">
    <property type="component" value="Chromosome 1"/>
</dbReference>
<dbReference type="InterPro" id="IPR016893">
    <property type="entry name" value="UCP028589"/>
</dbReference>
<dbReference type="RefSeq" id="WP_078196946.1">
    <property type="nucleotide sequence ID" value="NZ_CP017757.2"/>
</dbReference>
<proteinExistence type="predicted"/>
<dbReference type="EMBL" id="CP017757">
    <property type="protein sequence ID" value="AQV94754.1"/>
    <property type="molecule type" value="Genomic_DNA"/>
</dbReference>
<protein>
    <submittedName>
        <fullName evidence="1">Uncharacterized protein</fullName>
    </submittedName>
</protein>
<accession>A0A1U9UPW5</accession>
<evidence type="ECO:0000313" key="1">
    <source>
        <dbReference type="EMBL" id="AQV94754.1"/>
    </source>
</evidence>